<dbReference type="SUPFAM" id="SSF51556">
    <property type="entry name" value="Metallo-dependent hydrolases"/>
    <property type="match status" value="1"/>
</dbReference>
<protein>
    <recommendedName>
        <fullName evidence="4">Vms1-associating treble clef domain-containing protein</fullName>
    </recommendedName>
</protein>
<dbReference type="GO" id="GO:0016787">
    <property type="term" value="F:hydrolase activity"/>
    <property type="evidence" value="ECO:0007669"/>
    <property type="project" value="UniProtKB-KW"/>
</dbReference>
<comment type="caution">
    <text evidence="5">The sequence shown here is derived from an EMBL/GenBank/DDBJ whole genome shotgun (WGS) entry which is preliminary data.</text>
</comment>
<sequence>MIMTVRGEVPASAIKGGGILVHQRVLEKESSVADVDIAMEDLMFLREHPMEKGNLMLSSETRAFRELERLAHVQSNCVVDIHGRETRDVKRLKRMSEQLDLHILAATSVDMNSPDATNAAALTQLLVLDLQYGIDNSTIQASIIYQRMPAASLANPSILQAISNAQRVTNAPVYFSFEPHSPSLAEEPAALQRVAATTGVYLSFDLLGLSAVSDAIPFHSWSSAAVPRDFEIASCVQSLLATHSSRILLSSTITQTIQYHRCGGGGMVHALTSFKTKLFGQDLTPEQQELWTTLIFQNPLTLLQGYIKPPPAALPKDYLTCSICRHQFEPIVGEYYTKFEFVYCSTKCLRRHRNASFAPIET</sequence>
<evidence type="ECO:0000256" key="1">
    <source>
        <dbReference type="ARBA" id="ARBA00001968"/>
    </source>
</evidence>
<dbReference type="AlphaFoldDB" id="A0A3R6WP33"/>
<evidence type="ECO:0000256" key="3">
    <source>
        <dbReference type="ARBA" id="ARBA00022801"/>
    </source>
</evidence>
<keyword evidence="2" id="KW-0479">Metal-binding</keyword>
<dbReference type="InterPro" id="IPR032466">
    <property type="entry name" value="Metal_Hydrolase"/>
</dbReference>
<name>A0A3R6WP33_9STRA</name>
<evidence type="ECO:0000259" key="4">
    <source>
        <dbReference type="Pfam" id="PF18716"/>
    </source>
</evidence>
<dbReference type="Gene3D" id="3.20.20.140">
    <property type="entry name" value="Metal-dependent hydrolases"/>
    <property type="match status" value="2"/>
</dbReference>
<proteinExistence type="predicted"/>
<dbReference type="Proteomes" id="UP000285060">
    <property type="component" value="Unassembled WGS sequence"/>
</dbReference>
<gene>
    <name evidence="5" type="ORF">DYB32_003429</name>
</gene>
<dbReference type="VEuPathDB" id="FungiDB:H310_02421"/>
<organism evidence="5 6">
    <name type="scientific">Aphanomyces invadans</name>
    <dbReference type="NCBI Taxonomy" id="157072"/>
    <lineage>
        <taxon>Eukaryota</taxon>
        <taxon>Sar</taxon>
        <taxon>Stramenopiles</taxon>
        <taxon>Oomycota</taxon>
        <taxon>Saprolegniomycetes</taxon>
        <taxon>Saprolegniales</taxon>
        <taxon>Verrucalvaceae</taxon>
        <taxon>Aphanomyces</taxon>
    </lineage>
</organism>
<dbReference type="InterPro" id="IPR041540">
    <property type="entry name" value="VATC"/>
</dbReference>
<dbReference type="InterPro" id="IPR001559">
    <property type="entry name" value="Phosphotriesterase"/>
</dbReference>
<keyword evidence="6" id="KW-1185">Reference proteome</keyword>
<dbReference type="PANTHER" id="PTHR10819">
    <property type="entry name" value="PHOSPHOTRIESTERASE-RELATED"/>
    <property type="match status" value="1"/>
</dbReference>
<evidence type="ECO:0000256" key="2">
    <source>
        <dbReference type="ARBA" id="ARBA00022723"/>
    </source>
</evidence>
<accession>A0A3R6WP33</accession>
<dbReference type="PANTHER" id="PTHR10819:SF3">
    <property type="entry name" value="PHOSPHOTRIESTERASE-RELATED PROTEIN"/>
    <property type="match status" value="1"/>
</dbReference>
<evidence type="ECO:0000313" key="5">
    <source>
        <dbReference type="EMBL" id="RHY31547.1"/>
    </source>
</evidence>
<feature type="domain" description="Vms1-associating treble clef" evidence="4">
    <location>
        <begin position="316"/>
        <end position="359"/>
    </location>
</feature>
<dbReference type="Pfam" id="PF02126">
    <property type="entry name" value="PTE"/>
    <property type="match status" value="1"/>
</dbReference>
<comment type="cofactor">
    <cofactor evidence="1">
        <name>a divalent metal cation</name>
        <dbReference type="ChEBI" id="CHEBI:60240"/>
    </cofactor>
</comment>
<evidence type="ECO:0000313" key="6">
    <source>
        <dbReference type="Proteomes" id="UP000285060"/>
    </source>
</evidence>
<reference evidence="5 6" key="1">
    <citation type="submission" date="2018-08" db="EMBL/GenBank/DDBJ databases">
        <title>Aphanomyces genome sequencing and annotation.</title>
        <authorList>
            <person name="Minardi D."/>
            <person name="Oidtmann B."/>
            <person name="Van Der Giezen M."/>
            <person name="Studholme D.J."/>
        </authorList>
    </citation>
    <scope>NUCLEOTIDE SEQUENCE [LARGE SCALE GENOMIC DNA]</scope>
    <source>
        <strain evidence="5 6">NJM0002</strain>
    </source>
</reference>
<dbReference type="GO" id="GO:0008270">
    <property type="term" value="F:zinc ion binding"/>
    <property type="evidence" value="ECO:0007669"/>
    <property type="project" value="InterPro"/>
</dbReference>
<keyword evidence="3" id="KW-0378">Hydrolase</keyword>
<dbReference type="Pfam" id="PF18716">
    <property type="entry name" value="VATC"/>
    <property type="match status" value="1"/>
</dbReference>
<dbReference type="EMBL" id="QUSY01000206">
    <property type="protein sequence ID" value="RHY31547.1"/>
    <property type="molecule type" value="Genomic_DNA"/>
</dbReference>